<proteinExistence type="inferred from homology"/>
<gene>
    <name evidence="4" type="ORF">Aca07nite_40510</name>
</gene>
<dbReference type="PANTHER" id="PTHR16943">
    <property type="entry name" value="2-METHYLCITRATE DEHYDRATASE-RELATED"/>
    <property type="match status" value="1"/>
</dbReference>
<accession>A0ABQ3WKJ8</accession>
<dbReference type="Gene3D" id="1.10.4100.10">
    <property type="entry name" value="2-methylcitrate dehydratase PrpD"/>
    <property type="match status" value="1"/>
</dbReference>
<feature type="domain" description="MmgE/PrpD C-terminal" evidence="3">
    <location>
        <begin position="341"/>
        <end position="431"/>
    </location>
</feature>
<dbReference type="Gene3D" id="3.30.1330.120">
    <property type="entry name" value="2-methylcitrate dehydratase PrpD"/>
    <property type="match status" value="1"/>
</dbReference>
<dbReference type="InterPro" id="IPR045336">
    <property type="entry name" value="MmgE_PrpD_N"/>
</dbReference>
<organism evidence="4">
    <name type="scientific">Actinoplanes campanulatus</name>
    <dbReference type="NCBI Taxonomy" id="113559"/>
    <lineage>
        <taxon>Bacteria</taxon>
        <taxon>Bacillati</taxon>
        <taxon>Actinomycetota</taxon>
        <taxon>Actinomycetes</taxon>
        <taxon>Micromonosporales</taxon>
        <taxon>Micromonosporaceae</taxon>
        <taxon>Actinoplanes</taxon>
    </lineage>
</organism>
<evidence type="ECO:0000259" key="2">
    <source>
        <dbReference type="Pfam" id="PF03972"/>
    </source>
</evidence>
<dbReference type="InterPro" id="IPR005656">
    <property type="entry name" value="MmgE_PrpD"/>
</dbReference>
<sequence>MIHVDRSEGVDVERVNVDPVNARAIDVDPTGLDSVGTDSAVVDSGGLDLGGVEPAAVVLARWVAGLDVTTLPDPVVEAAREHLIDAVGCAVAGIGRGAAEPALTVARGLGGPPEARLFSGERIGAVAAAFGNAVAVHALDFDDTHAGGLVHASAVTVPVALAVGEQTGARGSEMITALVAGLEAVCRLGASAPHGFHARGLHATSMCGVVGAAVTAGKLIGLDETRLAHAIGIAASGASGLLEFLHSPASTKQLHPGTAAANGILAARLAAAGATGPAGALDGEYGLFRTMTTRDPDRDVLLGGLGGTARRRATGTGTAGVESAHPTAERWEMTRIGIKPYPACQLTHASIDAAGEFTGSTPSALTVTLHPDAVPIVGGPEKRRPRSAYEARFSVYWCVAAMVVDGWVDLDTFEDLGRPEILDLAARITVRTGAAGVVAADAPGIVEGDGRTARVERPTGGGVRTKAATNLGPGAEAVFAAADALTTATAGGQEAGGPAAAGVAELLDRIEGCLL</sequence>
<comment type="similarity">
    <text evidence="1">Belongs to the PrpD family.</text>
</comment>
<evidence type="ECO:0000256" key="1">
    <source>
        <dbReference type="ARBA" id="ARBA00006174"/>
    </source>
</evidence>
<dbReference type="Pfam" id="PF03972">
    <property type="entry name" value="MmgE_PrpD_N"/>
    <property type="match status" value="1"/>
</dbReference>
<dbReference type="Pfam" id="PF19305">
    <property type="entry name" value="MmgE_PrpD_C"/>
    <property type="match status" value="1"/>
</dbReference>
<dbReference type="InterPro" id="IPR036148">
    <property type="entry name" value="MmgE/PrpD_sf"/>
</dbReference>
<name>A0ABQ3WKJ8_9ACTN</name>
<comment type="caution">
    <text evidence="4">The sequence shown here is derived from an EMBL/GenBank/DDBJ whole genome shotgun (WGS) entry which is preliminary data.</text>
</comment>
<dbReference type="EMBL" id="BOMF01000077">
    <property type="protein sequence ID" value="GID46776.1"/>
    <property type="molecule type" value="Genomic_DNA"/>
</dbReference>
<reference evidence="4" key="1">
    <citation type="submission" date="2021-01" db="EMBL/GenBank/DDBJ databases">
        <title>Whole genome shotgun sequence of Actinoplanes capillaceus NBRC 16408.</title>
        <authorList>
            <person name="Komaki H."/>
            <person name="Tamura T."/>
        </authorList>
    </citation>
    <scope>NUCLEOTIDE SEQUENCE [LARGE SCALE GENOMIC DNA]</scope>
    <source>
        <strain evidence="4">NBRC 16408</strain>
    </source>
</reference>
<dbReference type="SUPFAM" id="SSF103378">
    <property type="entry name" value="2-methylcitrate dehydratase PrpD"/>
    <property type="match status" value="1"/>
</dbReference>
<dbReference type="InterPro" id="IPR042183">
    <property type="entry name" value="MmgE/PrpD_sf_1"/>
</dbReference>
<feature type="domain" description="MmgE/PrpD N-terminal" evidence="2">
    <location>
        <begin position="59"/>
        <end position="294"/>
    </location>
</feature>
<evidence type="ECO:0000313" key="4">
    <source>
        <dbReference type="EMBL" id="GID46776.1"/>
    </source>
</evidence>
<dbReference type="InterPro" id="IPR045337">
    <property type="entry name" value="MmgE_PrpD_C"/>
</dbReference>
<dbReference type="PANTHER" id="PTHR16943:SF8">
    <property type="entry name" value="2-METHYLCITRATE DEHYDRATASE"/>
    <property type="match status" value="1"/>
</dbReference>
<dbReference type="InterPro" id="IPR042188">
    <property type="entry name" value="MmgE/PrpD_sf_2"/>
</dbReference>
<evidence type="ECO:0000259" key="3">
    <source>
        <dbReference type="Pfam" id="PF19305"/>
    </source>
</evidence>
<protein>
    <submittedName>
        <fullName evidence="4">2-methylcitrate dehydratase</fullName>
    </submittedName>
</protein>